<name>Q4Q471_LEIMA</name>
<dbReference type="InParanoid" id="Q4Q471"/>
<dbReference type="GeneID" id="5654531"/>
<reference evidence="2 3" key="2">
    <citation type="journal article" date="2011" name="Genome Res.">
        <title>Chromosome and gene copy number variation allow major structural change between species and strains of Leishmania.</title>
        <authorList>
            <person name="Rogers M.B."/>
            <person name="Hilley J.D."/>
            <person name="Dickens N.J."/>
            <person name="Wilkes J."/>
            <person name="Bates P.A."/>
            <person name="Depledge D.P."/>
            <person name="Harris D."/>
            <person name="Her Y."/>
            <person name="Herzyk P."/>
            <person name="Imamura H."/>
            <person name="Otto T.D."/>
            <person name="Sanders M."/>
            <person name="Seeger K."/>
            <person name="Dujardin J.C."/>
            <person name="Berriman M."/>
            <person name="Smith D.F."/>
            <person name="Hertz-Fowler C."/>
            <person name="Mottram J.C."/>
        </authorList>
    </citation>
    <scope>NUCLEOTIDE SEQUENCE [LARGE SCALE GENOMIC DNA]</scope>
    <source>
        <strain evidence="3">MHOM/IL/81/Friedlin</strain>
    </source>
</reference>
<evidence type="ECO:0000256" key="1">
    <source>
        <dbReference type="SAM" id="MobiDB-lite"/>
    </source>
</evidence>
<accession>Q4Q471</accession>
<dbReference type="VEuPathDB" id="TriTrypDB:LMJLV39_330019400"/>
<proteinExistence type="predicted"/>
<evidence type="ECO:0000313" key="2">
    <source>
        <dbReference type="EMBL" id="CAJ06259.1"/>
    </source>
</evidence>
<evidence type="ECO:0000313" key="3">
    <source>
        <dbReference type="Proteomes" id="UP000000542"/>
    </source>
</evidence>
<protein>
    <submittedName>
        <fullName evidence="2">Uncharacterized protein</fullName>
    </submittedName>
</protein>
<feature type="region of interest" description="Disordered" evidence="1">
    <location>
        <begin position="488"/>
        <end position="522"/>
    </location>
</feature>
<dbReference type="KEGG" id="lma:LMJF_33_1190"/>
<dbReference type="eggNOG" id="ENOG502SG1Q">
    <property type="taxonomic scope" value="Eukaryota"/>
</dbReference>
<dbReference type="OMA" id="ICADAEH"/>
<dbReference type="RefSeq" id="XP_001685877.1">
    <property type="nucleotide sequence ID" value="XM_001685825.1"/>
</dbReference>
<dbReference type="VEuPathDB" id="TriTrypDB:LMJSD75_330019100"/>
<reference evidence="2 3" key="1">
    <citation type="journal article" date="2005" name="Science">
        <title>The genome of the kinetoplastid parasite, Leishmania major.</title>
        <authorList>
            <person name="Ivens A.C."/>
            <person name="Peacock C.S."/>
            <person name="Worthey E.A."/>
            <person name="Murphy L."/>
            <person name="Aggarwal G."/>
            <person name="Berriman M."/>
            <person name="Sisk E."/>
            <person name="Rajandream M.A."/>
            <person name="Adlem E."/>
            <person name="Aert R."/>
            <person name="Anupama A."/>
            <person name="Apostolou Z."/>
            <person name="Attipoe P."/>
            <person name="Bason N."/>
            <person name="Bauser C."/>
            <person name="Beck A."/>
            <person name="Beverley S.M."/>
            <person name="Bianchettin G."/>
            <person name="Borzym K."/>
            <person name="Bothe G."/>
            <person name="Bruschi C.V."/>
            <person name="Collins M."/>
            <person name="Cadag E."/>
            <person name="Ciarloni L."/>
            <person name="Clayton C."/>
            <person name="Coulson R.M."/>
            <person name="Cronin A."/>
            <person name="Cruz A.K."/>
            <person name="Davies R.M."/>
            <person name="De Gaudenzi J."/>
            <person name="Dobson D.E."/>
            <person name="Duesterhoeft A."/>
            <person name="Fazelina G."/>
            <person name="Fosker N."/>
            <person name="Frasch A.C."/>
            <person name="Fraser A."/>
            <person name="Fuchs M."/>
            <person name="Gabel C."/>
            <person name="Goble A."/>
            <person name="Goffeau A."/>
            <person name="Harris D."/>
            <person name="Hertz-Fowler C."/>
            <person name="Hilbert H."/>
            <person name="Horn D."/>
            <person name="Huang Y."/>
            <person name="Klages S."/>
            <person name="Knights A."/>
            <person name="Kube M."/>
            <person name="Larke N."/>
            <person name="Litvin L."/>
            <person name="Lord A."/>
            <person name="Louie T."/>
            <person name="Marra M."/>
            <person name="Masuy D."/>
            <person name="Matthews K."/>
            <person name="Michaeli S."/>
            <person name="Mottram J.C."/>
            <person name="Muller-Auer S."/>
            <person name="Munden H."/>
            <person name="Nelson S."/>
            <person name="Norbertczak H."/>
            <person name="Oliver K."/>
            <person name="O'neil S."/>
            <person name="Pentony M."/>
            <person name="Pohl T.M."/>
            <person name="Price C."/>
            <person name="Purnelle B."/>
            <person name="Quail M.A."/>
            <person name="Rabbinowitsch E."/>
            <person name="Reinhardt R."/>
            <person name="Rieger M."/>
            <person name="Rinta J."/>
            <person name="Robben J."/>
            <person name="Robertson L."/>
            <person name="Ruiz J.C."/>
            <person name="Rutter S."/>
            <person name="Saunders D."/>
            <person name="Schafer M."/>
            <person name="Schein J."/>
            <person name="Schwartz D.C."/>
            <person name="Seeger K."/>
            <person name="Seyler A."/>
            <person name="Sharp S."/>
            <person name="Shin H."/>
            <person name="Sivam D."/>
            <person name="Squares R."/>
            <person name="Squares S."/>
            <person name="Tosato V."/>
            <person name="Vogt C."/>
            <person name="Volckaert G."/>
            <person name="Wambutt R."/>
            <person name="Warren T."/>
            <person name="Wedler H."/>
            <person name="Woodward J."/>
            <person name="Zhou S."/>
            <person name="Zimmermann W."/>
            <person name="Smith D.F."/>
            <person name="Blackwell J.M."/>
            <person name="Stuart K.D."/>
            <person name="Barrell B."/>
            <person name="Myler P.J."/>
        </authorList>
    </citation>
    <scope>NUCLEOTIDE SEQUENCE [LARGE SCALE GENOMIC DNA]</scope>
    <source>
        <strain evidence="3">MHOM/IL/81/Friedlin</strain>
    </source>
</reference>
<organism evidence="2 3">
    <name type="scientific">Leishmania major</name>
    <dbReference type="NCBI Taxonomy" id="5664"/>
    <lineage>
        <taxon>Eukaryota</taxon>
        <taxon>Discoba</taxon>
        <taxon>Euglenozoa</taxon>
        <taxon>Kinetoplastea</taxon>
        <taxon>Metakinetoplastina</taxon>
        <taxon>Trypanosomatida</taxon>
        <taxon>Trypanosomatidae</taxon>
        <taxon>Leishmaniinae</taxon>
        <taxon>Leishmania</taxon>
    </lineage>
</organism>
<dbReference type="HOGENOM" id="CLU_326102_0_0_1"/>
<keyword evidence="3" id="KW-1185">Reference proteome</keyword>
<gene>
    <name evidence="2" type="ORF">LMJF_33_1190</name>
</gene>
<dbReference type="VEuPathDB" id="TriTrypDB:LMJFC_330021600"/>
<dbReference type="EMBL" id="FR796429">
    <property type="protein sequence ID" value="CAJ06259.1"/>
    <property type="molecule type" value="Genomic_DNA"/>
</dbReference>
<dbReference type="VEuPathDB" id="TriTrypDB:LmjF.33.1190"/>
<dbReference type="AlphaFoldDB" id="Q4Q471"/>
<dbReference type="Proteomes" id="UP000000542">
    <property type="component" value="Chromosome 33"/>
</dbReference>
<sequence>MPGSGSVARYPLVRVRGGAAMLFAALISSLPPPAQVALRRVLLVIPVMAVAKVQRAAVLMFVRRVLLPLLTDAFPAVCGALEGVKLNSSSATLIAALSHAVTAYSLTEKLMKADRAASLAFTTGTTACLFNEEEHLRLLLGAVVDAEAPSLPSALLSAPRPALTAGAPRMCSAFFSTTTPVALKAYLRHVHARPRASHVTIFVPGLLTAPWTTHLIPLLRDLFCRQGTAIVGYDICADAEHYDVDLRHLRDRIRQEPRSTAESSALPPVSSAASPFGVLVLASIRGRRFRNGDKACVFAKMHGWQVVELCLPTLPLDAVHELNPQRRPQWLSARQVQRATSSVRPDVRLTAFDDAGMYGGAVVELCSDDNALLLHMKRQCQPGLVERPVDGAAGQAKARNFPRPAAAVTPRKLPSSAVSATLGAASGASEFITKVWCPWARRLCAAVWREASMLHPGAVTAQEAVAALRRFPLQTSPKVPPRAQAQLRRLLSPRRGGVSTTDNDSAPGDASRHVSANTPVEQRTTYIKTPLAAVSLFAEPQPHAASPVDVGSDRGDKGSLTVAKTTSPARAAAAALMAPEEALTNWAVERRIRLRWSSLLMSLTFAAGGAPRVASDAAAAVGTSAAYLSLWSFVAQLPPWVVTVSAADDGETARGERRSSCCVEAFATALLVRVASPRAVAKLLRDEALVDAAAVRPRAWDSLATTPNSTVEEALTFEDAVVFPGCDQATRLSEELLYLPLSPELPVSARAAMLRVLWDKVPHAGDAASASVRSSWLERRKATGALSAHVQATVNSIYQMHLPQAQRRLDGKALSPAASAGNTLPNGIARGHSGGTVVSAQDAEKVQQFLFDVVPASSVTPSLSAGAALKSLAQTLIPAVMSNL</sequence>